<keyword evidence="1" id="KW-0345">HDL</keyword>
<reference evidence="3" key="1">
    <citation type="journal article" date="2023" name="Front. Mar. Sci.">
        <title>A new Merluccius polli reference genome to investigate the effects of global change in West African waters.</title>
        <authorList>
            <person name="Mateo J.L."/>
            <person name="Blanco-Fernandez C."/>
            <person name="Garcia-Vazquez E."/>
            <person name="Machado-Schiaffino G."/>
        </authorList>
    </citation>
    <scope>NUCLEOTIDE SEQUENCE</scope>
    <source>
        <strain evidence="3">C29</strain>
        <tissue evidence="3">Fin</tissue>
    </source>
</reference>
<dbReference type="AlphaFoldDB" id="A0AA47M4T0"/>
<comment type="caution">
    <text evidence="3">The sequence shown here is derived from an EMBL/GenBank/DDBJ whole genome shotgun (WGS) entry which is preliminary data.</text>
</comment>
<dbReference type="InterPro" id="IPR000096">
    <property type="entry name" value="Serum_amyloid_A"/>
</dbReference>
<dbReference type="GO" id="GO:0034364">
    <property type="term" value="C:high-density lipoprotein particle"/>
    <property type="evidence" value="ECO:0007669"/>
    <property type="project" value="UniProtKB-UniRule"/>
</dbReference>
<comment type="function">
    <text evidence="1">Major acute phase reactant. Apolipoprotein of the HDL complex.</text>
</comment>
<dbReference type="EMBL" id="JAOPHQ010005978">
    <property type="protein sequence ID" value="KAK0133616.1"/>
    <property type="molecule type" value="Genomic_DNA"/>
</dbReference>
<protein>
    <recommendedName>
        <fullName evidence="1">Serum amyloid A protein</fullName>
    </recommendedName>
</protein>
<dbReference type="GO" id="GO:0006953">
    <property type="term" value="P:acute-phase response"/>
    <property type="evidence" value="ECO:0007669"/>
    <property type="project" value="UniProtKB-UniRule"/>
</dbReference>
<accession>A0AA47M4T0</accession>
<keyword evidence="1" id="KW-0011">Acute phase</keyword>
<dbReference type="SMART" id="SM00197">
    <property type="entry name" value="SAA"/>
    <property type="match status" value="1"/>
</dbReference>
<evidence type="ECO:0000256" key="1">
    <source>
        <dbReference type="RuleBase" id="RU000539"/>
    </source>
</evidence>
<comment type="similarity">
    <text evidence="1">Belongs to the SAA family.</text>
</comment>
<proteinExistence type="inferred from homology"/>
<dbReference type="Gene3D" id="1.10.132.110">
    <property type="entry name" value="Serum amyloid A protein"/>
    <property type="match status" value="1"/>
</dbReference>
<feature type="chain" id="PRO_5041371078" description="Serum amyloid A protein" evidence="2">
    <location>
        <begin position="18"/>
        <end position="136"/>
    </location>
</feature>
<evidence type="ECO:0000313" key="3">
    <source>
        <dbReference type="EMBL" id="KAK0133616.1"/>
    </source>
</evidence>
<keyword evidence="2" id="KW-0732">Signal</keyword>
<evidence type="ECO:0000313" key="4">
    <source>
        <dbReference type="Proteomes" id="UP001174136"/>
    </source>
</evidence>
<keyword evidence="4" id="KW-1185">Reference proteome</keyword>
<organism evidence="3 4">
    <name type="scientific">Merluccius polli</name>
    <name type="common">Benguela hake</name>
    <name type="synonym">Merluccius cadenati</name>
    <dbReference type="NCBI Taxonomy" id="89951"/>
    <lineage>
        <taxon>Eukaryota</taxon>
        <taxon>Metazoa</taxon>
        <taxon>Chordata</taxon>
        <taxon>Craniata</taxon>
        <taxon>Vertebrata</taxon>
        <taxon>Euteleostomi</taxon>
        <taxon>Actinopterygii</taxon>
        <taxon>Neopterygii</taxon>
        <taxon>Teleostei</taxon>
        <taxon>Neoteleostei</taxon>
        <taxon>Acanthomorphata</taxon>
        <taxon>Zeiogadaria</taxon>
        <taxon>Gadariae</taxon>
        <taxon>Gadiformes</taxon>
        <taxon>Gadoidei</taxon>
        <taxon>Merlucciidae</taxon>
        <taxon>Merluccius</taxon>
    </lineage>
</organism>
<sequence>MKLILAGLVLLVVGTQAQWYKFPSQAYQGSRDMYRAYTDMKKARDVPHADKYFHARGNYDAANRGAGGRFAARVIRVHRGFPTSLNMETVGTDVRTQLLTRKLTDGGAAEEIPIDTDLRTCLVNTEDKNIYLRRCP</sequence>
<gene>
    <name evidence="3" type="primary">SAA1</name>
    <name evidence="3" type="ORF">N1851_030847</name>
</gene>
<feature type="signal peptide" evidence="2">
    <location>
        <begin position="1"/>
        <end position="17"/>
    </location>
</feature>
<dbReference type="Pfam" id="PF00277">
    <property type="entry name" value="SAA"/>
    <property type="match status" value="1"/>
</dbReference>
<dbReference type="Proteomes" id="UP001174136">
    <property type="component" value="Unassembled WGS sequence"/>
</dbReference>
<evidence type="ECO:0000256" key="2">
    <source>
        <dbReference type="SAM" id="SignalP"/>
    </source>
</evidence>
<name>A0AA47M4T0_MERPO</name>
<dbReference type="PRINTS" id="PR00306">
    <property type="entry name" value="SERUMAMYLOID"/>
</dbReference>